<dbReference type="KEGG" id="xne:XNC1_0298"/>
<proteinExistence type="predicted"/>
<evidence type="ECO:0000256" key="1">
    <source>
        <dbReference type="SAM" id="MobiDB-lite"/>
    </source>
</evidence>
<dbReference type="Proteomes" id="UP000008075">
    <property type="component" value="Chromosome"/>
</dbReference>
<evidence type="ECO:0000313" key="2">
    <source>
        <dbReference type="EMBL" id="CBJ88380.1"/>
    </source>
</evidence>
<keyword evidence="2" id="KW-0808">Transferase</keyword>
<dbReference type="STRING" id="406817.XNC1_0298"/>
<keyword evidence="2" id="KW-0695">RNA-directed DNA polymerase</keyword>
<dbReference type="RefSeq" id="WP_013183219.1">
    <property type="nucleotide sequence ID" value="NC_014228.1"/>
</dbReference>
<gene>
    <name evidence="2" type="ordered locus">XNC1_0298</name>
</gene>
<dbReference type="eggNOG" id="COG3344">
    <property type="taxonomic scope" value="Bacteria"/>
</dbReference>
<protein>
    <submittedName>
        <fullName evidence="2">Retron-type reverse transcriptase-like</fullName>
    </submittedName>
</protein>
<dbReference type="AlphaFoldDB" id="D3VHP1"/>
<dbReference type="HOGENOM" id="CLU_1884968_0_0_6"/>
<dbReference type="GO" id="GO:0003964">
    <property type="term" value="F:RNA-directed DNA polymerase activity"/>
    <property type="evidence" value="ECO:0007669"/>
    <property type="project" value="UniProtKB-KW"/>
</dbReference>
<feature type="compositionally biased region" description="Polar residues" evidence="1">
    <location>
        <begin position="1"/>
        <end position="17"/>
    </location>
</feature>
<sequence length="135" mass="14647">MLINDAQVQNNAATGRSSGRYPPGLPGGAEINTSVSGRTKAERPLTMETVIERANMMLAYQRVVENKGAAGVDNLSVTELEPWLNTLGDTQNGYPETGRWRENMGYPNGGRPAYPTSDSTTVNSSRGIHILQLRL</sequence>
<organism evidence="2 3">
    <name type="scientific">Xenorhabdus nematophila (strain ATCC 19061 / DSM 3370 / CCUG 14189 / LMG 1036 / NCIMB 9965 / AN6)</name>
    <dbReference type="NCBI Taxonomy" id="406817"/>
    <lineage>
        <taxon>Bacteria</taxon>
        <taxon>Pseudomonadati</taxon>
        <taxon>Pseudomonadota</taxon>
        <taxon>Gammaproteobacteria</taxon>
        <taxon>Enterobacterales</taxon>
        <taxon>Morganellaceae</taxon>
        <taxon>Xenorhabdus</taxon>
    </lineage>
</organism>
<accession>D3VHP1</accession>
<dbReference type="GeneID" id="94019029"/>
<keyword evidence="3" id="KW-1185">Reference proteome</keyword>
<reference evidence="2 3" key="1">
    <citation type="journal article" date="2011" name="PLoS ONE">
        <title>The entomopathogenic bacterial endosymbionts xenorhabdus and photorhabdus: convergent lifestyles from divergent genomes.</title>
        <authorList>
            <person name="Chaston J.M."/>
            <person name="Suen G."/>
            <person name="Tucker S.L."/>
            <person name="Andersen A.W."/>
            <person name="Bhasin A."/>
            <person name="Bode E."/>
            <person name="Bode H.B."/>
            <person name="Brachmann A.O."/>
            <person name="Cowles C.E."/>
            <person name="Cowles K.N."/>
            <person name="Darby C."/>
            <person name="de Leon L."/>
            <person name="Drace K."/>
            <person name="Du Z."/>
            <person name="Givaudan A."/>
            <person name="Herbert Tran E.E."/>
            <person name="Jewell K.A."/>
            <person name="Knack J.J."/>
            <person name="Krasomil-Osterfeld K.C."/>
            <person name="Kukor R."/>
            <person name="Lanois A."/>
            <person name="Latreille P."/>
            <person name="Leimgruber N.K."/>
            <person name="Lipke C.M."/>
            <person name="Liu R."/>
            <person name="Lu X."/>
            <person name="Martens E.C."/>
            <person name="Marri P.R."/>
            <person name="Medigue C."/>
            <person name="Menard M.L."/>
            <person name="Miller N.M."/>
            <person name="Morales-Soto N."/>
            <person name="Norton S."/>
            <person name="Ogier J.C."/>
            <person name="Orchard S.S."/>
            <person name="Park D."/>
            <person name="Park Y."/>
            <person name="Qurollo B.A."/>
            <person name="Sugar D.R."/>
            <person name="Richards G.R."/>
            <person name="Rouy Z."/>
            <person name="Slominski B."/>
            <person name="Slominski K."/>
            <person name="Snyder H."/>
            <person name="Tjaden B.C."/>
            <person name="van der Hoeven R."/>
            <person name="Welch R.D."/>
            <person name="Wheeler C."/>
            <person name="Xiang B."/>
            <person name="Barbazuk B."/>
            <person name="Gaudriault S."/>
            <person name="Goodner B."/>
            <person name="Slater S.C."/>
            <person name="Forst S."/>
            <person name="Goldman B.S."/>
            <person name="Goodrich-Blair H."/>
        </authorList>
    </citation>
    <scope>NUCLEOTIDE SEQUENCE [LARGE SCALE GENOMIC DNA]</scope>
    <source>
        <strain evidence="3">ATCC 19061 / DSM 3370 / CCUG 14189 / LMG 1036 / NCIMB 9965 / AN6</strain>
    </source>
</reference>
<dbReference type="EMBL" id="FN667742">
    <property type="protein sequence ID" value="CBJ88380.1"/>
    <property type="molecule type" value="Genomic_DNA"/>
</dbReference>
<keyword evidence="2" id="KW-0548">Nucleotidyltransferase</keyword>
<evidence type="ECO:0000313" key="3">
    <source>
        <dbReference type="Proteomes" id="UP000008075"/>
    </source>
</evidence>
<name>D3VHP1_XENNA</name>
<feature type="region of interest" description="Disordered" evidence="1">
    <location>
        <begin position="1"/>
        <end position="41"/>
    </location>
</feature>